<dbReference type="Pfam" id="PF13174">
    <property type="entry name" value="TPR_6"/>
    <property type="match status" value="1"/>
</dbReference>
<reference evidence="5 6" key="1">
    <citation type="submission" date="2020-08" db="EMBL/GenBank/DDBJ databases">
        <title>Genome public.</title>
        <authorList>
            <person name="Liu C."/>
            <person name="Sun Q."/>
        </authorList>
    </citation>
    <scope>NUCLEOTIDE SEQUENCE [LARGE SCALE GENOMIC DNA]</scope>
    <source>
        <strain evidence="5 6">BX2</strain>
    </source>
</reference>
<keyword evidence="3" id="KW-0732">Signal</keyword>
<dbReference type="Gene3D" id="1.25.40.10">
    <property type="entry name" value="Tetratricopeptide repeat domain"/>
    <property type="match status" value="4"/>
</dbReference>
<evidence type="ECO:0000259" key="4">
    <source>
        <dbReference type="Pfam" id="PF17128"/>
    </source>
</evidence>
<proteinExistence type="predicted"/>
<keyword evidence="6" id="KW-1185">Reference proteome</keyword>
<dbReference type="Pfam" id="PF17128">
    <property type="entry name" value="DUF5107"/>
    <property type="match status" value="1"/>
</dbReference>
<gene>
    <name evidence="5" type="ORF">H8S77_05660</name>
</gene>
<dbReference type="InterPro" id="IPR019734">
    <property type="entry name" value="TPR_rpt"/>
</dbReference>
<feature type="signal peptide" evidence="3">
    <location>
        <begin position="1"/>
        <end position="21"/>
    </location>
</feature>
<feature type="coiled-coil region" evidence="2">
    <location>
        <begin position="670"/>
        <end position="697"/>
    </location>
</feature>
<feature type="domain" description="DUF5107" evidence="4">
    <location>
        <begin position="61"/>
        <end position="364"/>
    </location>
</feature>
<dbReference type="PANTHER" id="PTHR12558:SF13">
    <property type="entry name" value="CELL DIVISION CYCLE PROTEIN 27 HOMOLOG"/>
    <property type="match status" value="1"/>
</dbReference>
<dbReference type="RefSeq" id="WP_186958628.1">
    <property type="nucleotide sequence ID" value="NZ_JACOOI010000004.1"/>
</dbReference>
<dbReference type="Pfam" id="PF13181">
    <property type="entry name" value="TPR_8"/>
    <property type="match status" value="3"/>
</dbReference>
<dbReference type="EMBL" id="JACOOI010000004">
    <property type="protein sequence ID" value="MBC5642369.1"/>
    <property type="molecule type" value="Genomic_DNA"/>
</dbReference>
<protein>
    <submittedName>
        <fullName evidence="5">DUF5107 domain-containing protein</fullName>
    </submittedName>
</protein>
<evidence type="ECO:0000256" key="3">
    <source>
        <dbReference type="SAM" id="SignalP"/>
    </source>
</evidence>
<keyword evidence="1" id="KW-0802">TPR repeat</keyword>
<evidence type="ECO:0000313" key="6">
    <source>
        <dbReference type="Proteomes" id="UP000644010"/>
    </source>
</evidence>
<keyword evidence="2" id="KW-0175">Coiled coil</keyword>
<dbReference type="InterPro" id="IPR033396">
    <property type="entry name" value="DUF5107"/>
</dbReference>
<dbReference type="PROSITE" id="PS50005">
    <property type="entry name" value="TPR"/>
    <property type="match status" value="1"/>
</dbReference>
<comment type="caution">
    <text evidence="5">The sequence shown here is derived from an EMBL/GenBank/DDBJ whole genome shotgun (WGS) entry which is preliminary data.</text>
</comment>
<accession>A0ABR7DZV1</accession>
<dbReference type="InterPro" id="IPR011990">
    <property type="entry name" value="TPR-like_helical_dom_sf"/>
</dbReference>
<evidence type="ECO:0000256" key="2">
    <source>
        <dbReference type="SAM" id="Coils"/>
    </source>
</evidence>
<sequence length="1105" mass="127178">MKNKVLLAVFIYMGFTLNMNAQNKVLLEERAVIMPTYPVAPAEKNPIFFKNEAFQGASRHYYPLKLNDQFNSEKTEQPWNFVLLSNDYIEIGVLPEIGGKLYYATDKTNNYNFIYKNNVIKPSNIGMTGAWVSGGIEWCVVHHHRASTFLPMNYTTVENEDGSKTVWVGEHEPRHGMRWTIGITVFPDKAYFKVQGRLFNSTPFTHSFLYWANVAAHTNENYQAIFPPSAQIVTYHSKTDFAHWPVSNEKYTNKQFNNTDISWWKNVKESESFFVYDLQEDFMGGYDHGKDAGTVHIGDHNIVKGAKLWEWGSGTKGQATEAILTETDGPYVEIMVGAYSDNQPDYSWIRPYEVKEWEQYWYPIKGMKGFKNANLEGAVNLEKGKKNDLFLAYCPSRKINNAKIILKHKDHIVYENETPISPDKPFSKNISLEIPFEMEDIYTELRDMENDKLLISYQPVKLKEIKDLPTPWKGYTSPKDTETVEELFLTGQRVEQFYVPNENPVNWYTEALKRDPGNIRVNTAMGNICLKNGDYNSARKYLSKAIGRLTKDYTRPVTCEALYLQGITLRALGLYEEAIDTLYRATWDYAFHAPAYFQLAQLSSNKGDYNKALEEVNKSLRTNNIDNRAIALKAALLRQLGKNDEALLTLQSILKDDPLDFRIRNEYYLILQKQNELSKAQEVLSSIEKDMREFDDNYLELAVSYINDGLFKDAEEILLRYNGNNPFFDYYLGYIEDKRENREKATGYFKKAAGHTVDYIFPYRLESVNILKKALEYNPGDGKAYYYLGNIIYEKQPEVAMRYWEKATEVTPALPIVYRNLGWGYSHFYNDIDQAISYYEKAVQLNKNEAIYYSELDALYTQANKPVETRLKLFEGSENIVKNRDDAFIRLIDVLTLAGESEKAALLLNDAHFSYREGSSNVRDLIINAQIVSGIKYYNNKDYQKALEYFLKSQIQEEEAGSAIFGNRDMQVNFYIAEAYKALGKQALAKEFYKKATALPSGRINIMDYYKGLSYIELGDQTNAKKIFETMISDADKKIQGSGSSSIGIKFGKSEAENIRHSNTLTIRGLGYKGLQQIQNAKNDLKQAIEYSNSNLWAKIELKNL</sequence>
<feature type="chain" id="PRO_5045635712" evidence="3">
    <location>
        <begin position="22"/>
        <end position="1105"/>
    </location>
</feature>
<evidence type="ECO:0000256" key="1">
    <source>
        <dbReference type="PROSITE-ProRule" id="PRU00339"/>
    </source>
</evidence>
<dbReference type="SUPFAM" id="SSF48452">
    <property type="entry name" value="TPR-like"/>
    <property type="match status" value="2"/>
</dbReference>
<name>A0ABR7DZV1_9BACT</name>
<dbReference type="Proteomes" id="UP000644010">
    <property type="component" value="Unassembled WGS sequence"/>
</dbReference>
<dbReference type="PANTHER" id="PTHR12558">
    <property type="entry name" value="CELL DIVISION CYCLE 16,23,27"/>
    <property type="match status" value="1"/>
</dbReference>
<dbReference type="Pfam" id="PF13424">
    <property type="entry name" value="TPR_12"/>
    <property type="match status" value="1"/>
</dbReference>
<organism evidence="5 6">
    <name type="scientific">Parabacteroides segnis</name>
    <dbReference type="NCBI Taxonomy" id="2763058"/>
    <lineage>
        <taxon>Bacteria</taxon>
        <taxon>Pseudomonadati</taxon>
        <taxon>Bacteroidota</taxon>
        <taxon>Bacteroidia</taxon>
        <taxon>Bacteroidales</taxon>
        <taxon>Tannerellaceae</taxon>
        <taxon>Parabacteroides</taxon>
    </lineage>
</organism>
<dbReference type="SMART" id="SM00028">
    <property type="entry name" value="TPR"/>
    <property type="match status" value="9"/>
</dbReference>
<feature type="repeat" description="TPR" evidence="1">
    <location>
        <begin position="593"/>
        <end position="626"/>
    </location>
</feature>
<evidence type="ECO:0000313" key="5">
    <source>
        <dbReference type="EMBL" id="MBC5642369.1"/>
    </source>
</evidence>